<keyword evidence="2" id="KW-1133">Transmembrane helix</keyword>
<dbReference type="EMBL" id="BPLQ01004215">
    <property type="protein sequence ID" value="GIY06449.1"/>
    <property type="molecule type" value="Genomic_DNA"/>
</dbReference>
<gene>
    <name evidence="3" type="ORF">CDAR_456311</name>
</gene>
<accession>A0AAV4QCK6</accession>
<evidence type="ECO:0000256" key="1">
    <source>
        <dbReference type="SAM" id="MobiDB-lite"/>
    </source>
</evidence>
<proteinExistence type="predicted"/>
<organism evidence="3 4">
    <name type="scientific">Caerostris darwini</name>
    <dbReference type="NCBI Taxonomy" id="1538125"/>
    <lineage>
        <taxon>Eukaryota</taxon>
        <taxon>Metazoa</taxon>
        <taxon>Ecdysozoa</taxon>
        <taxon>Arthropoda</taxon>
        <taxon>Chelicerata</taxon>
        <taxon>Arachnida</taxon>
        <taxon>Araneae</taxon>
        <taxon>Araneomorphae</taxon>
        <taxon>Entelegynae</taxon>
        <taxon>Araneoidea</taxon>
        <taxon>Araneidae</taxon>
        <taxon>Caerostris</taxon>
    </lineage>
</organism>
<dbReference type="Proteomes" id="UP001054837">
    <property type="component" value="Unassembled WGS sequence"/>
</dbReference>
<feature type="region of interest" description="Disordered" evidence="1">
    <location>
        <begin position="33"/>
        <end position="70"/>
    </location>
</feature>
<reference evidence="3 4" key="1">
    <citation type="submission" date="2021-06" db="EMBL/GenBank/DDBJ databases">
        <title>Caerostris darwini draft genome.</title>
        <authorList>
            <person name="Kono N."/>
            <person name="Arakawa K."/>
        </authorList>
    </citation>
    <scope>NUCLEOTIDE SEQUENCE [LARGE SCALE GENOMIC DNA]</scope>
</reference>
<sequence>MTYVLFQCSVILSPPNNCRHNYLTRTEIPSKTFHHSQKRRKVFPLSPEEGTWRKREEENSSPKNQGIGKTPFEHRLPILLANRRLPSDACTSMPFFPLYPTGFFFLLVVSLGLRSRGPAFLRSNRSTSVRKGGCSRGLNEGPRLPIAH</sequence>
<name>A0AAV4QCK6_9ARAC</name>
<feature type="compositionally biased region" description="Basic residues" evidence="1">
    <location>
        <begin position="33"/>
        <end position="42"/>
    </location>
</feature>
<keyword evidence="2" id="KW-0472">Membrane</keyword>
<feature type="compositionally biased region" description="Basic and acidic residues" evidence="1">
    <location>
        <begin position="50"/>
        <end position="60"/>
    </location>
</feature>
<evidence type="ECO:0000313" key="4">
    <source>
        <dbReference type="Proteomes" id="UP001054837"/>
    </source>
</evidence>
<comment type="caution">
    <text evidence="3">The sequence shown here is derived from an EMBL/GenBank/DDBJ whole genome shotgun (WGS) entry which is preliminary data.</text>
</comment>
<evidence type="ECO:0000256" key="2">
    <source>
        <dbReference type="SAM" id="Phobius"/>
    </source>
</evidence>
<evidence type="ECO:0000313" key="3">
    <source>
        <dbReference type="EMBL" id="GIY06449.1"/>
    </source>
</evidence>
<keyword evidence="4" id="KW-1185">Reference proteome</keyword>
<keyword evidence="2" id="KW-0812">Transmembrane</keyword>
<feature type="transmembrane region" description="Helical" evidence="2">
    <location>
        <begin position="95"/>
        <end position="113"/>
    </location>
</feature>
<protein>
    <submittedName>
        <fullName evidence="3">Uncharacterized protein</fullName>
    </submittedName>
</protein>
<feature type="region of interest" description="Disordered" evidence="1">
    <location>
        <begin position="125"/>
        <end position="148"/>
    </location>
</feature>
<dbReference type="AlphaFoldDB" id="A0AAV4QCK6"/>